<name>A0AAF0IRS2_9BASI</name>
<evidence type="ECO:0000256" key="8">
    <source>
        <dbReference type="ARBA" id="ARBA00034003"/>
    </source>
</evidence>
<evidence type="ECO:0000256" key="7">
    <source>
        <dbReference type="ARBA" id="ARBA00023242"/>
    </source>
</evidence>
<keyword evidence="9" id="KW-0233">DNA recombination</keyword>
<dbReference type="GO" id="GO:0006310">
    <property type="term" value="P:DNA recombination"/>
    <property type="evidence" value="ECO:0007669"/>
    <property type="project" value="UniProtKB-KW"/>
</dbReference>
<dbReference type="GO" id="GO:0003677">
    <property type="term" value="F:DNA binding"/>
    <property type="evidence" value="ECO:0007669"/>
    <property type="project" value="InterPro"/>
</dbReference>
<keyword evidence="7" id="KW-0539">Nucleus</keyword>
<evidence type="ECO:0000256" key="3">
    <source>
        <dbReference type="ARBA" id="ARBA00022598"/>
    </source>
</evidence>
<dbReference type="PANTHER" id="PTHR45674:SF9">
    <property type="entry name" value="DNA LIGASE 3"/>
    <property type="match status" value="1"/>
</dbReference>
<evidence type="ECO:0000313" key="13">
    <source>
        <dbReference type="EMBL" id="WFD01563.1"/>
    </source>
</evidence>
<dbReference type="Pfam" id="PF04679">
    <property type="entry name" value="DNA_ligase_A_C"/>
    <property type="match status" value="1"/>
</dbReference>
<dbReference type="GO" id="GO:0003910">
    <property type="term" value="F:DNA ligase (ATP) activity"/>
    <property type="evidence" value="ECO:0007669"/>
    <property type="project" value="UniProtKB-EC"/>
</dbReference>
<gene>
    <name evidence="13" type="ORF">MOBT1_000231</name>
</gene>
<evidence type="ECO:0000256" key="10">
    <source>
        <dbReference type="RuleBase" id="RU004196"/>
    </source>
</evidence>
<sequence length="786" mass="84739">MPRPPGAPSTPKRKAAASASPSPSRKRALAGQPTLLSFLGAKEPDAADTLTDEELARQLAPDAAQIEADARLARELQDAWDAEGGQDAPGIPPRDVSLDKPAAPPPEPEASVGAPLDAPPSAPPSAPPDAPRAHPTAKPPRTDVAALDEGIAALALAEEPERFSLAIDTTHWPCDTRVHVPYALFAHGFALLNGERSRILILRILTNLLRIVREYEPEELVAALYLMTNEIAPSYDGLELGIGGALLQKTTMQVSGRSAAFLRRAWTQHGDPGDVAFEACRGMTQLVQHEPLTIGKVYATLCAIARASGPRSVQQKQRLASSLLMASRGEERRFVVRTLSANLRIHAMRTTVLAALVRAFVLDDAAWAATEAADAESLAKRAYARHPNWRGVVDALRAGDLAGLDIAVGVPVTPMLGSITRSLEAVHATMRGAPFVSEFKYDGQRIQLHAGGGRVHVFSRHLETITDKYPDLVAMARGLLQHASSFILDAEVVAVSDAGLLPFQTLAGRARKDVAVDDVQVRVCLFAFDLLYLDGASMLAAPLRARRAAMRARFPAEIAATREHAGFAFAASSEDTSADGVAAFFQEACAQHCEGVMIKSLDAVPDGPLASYEPDKRTEAWLKVKKDYLEGLGDSLDLVPIGAWHGMGRKTAFWSPILLAVYNRENETYEAVCKCMSGFSDAFYEELNTRFGSAQAPLPSFEDDGLYELGGVRPAVLWPPREVWEIRGADITASPTYAAAHGLAVPDRGLSVRFPRFVRRREDRAPESALSPVELAQMYCAQTTAH</sequence>
<dbReference type="EC" id="6.5.1.1" evidence="9"/>
<dbReference type="Pfam" id="PF01068">
    <property type="entry name" value="DNA_ligase_A_M"/>
    <property type="match status" value="1"/>
</dbReference>
<evidence type="ECO:0000313" key="14">
    <source>
        <dbReference type="Proteomes" id="UP001214603"/>
    </source>
</evidence>
<evidence type="ECO:0000256" key="11">
    <source>
        <dbReference type="SAM" id="MobiDB-lite"/>
    </source>
</evidence>
<organism evidence="13 14">
    <name type="scientific">Malassezia obtusa</name>
    <dbReference type="NCBI Taxonomy" id="76774"/>
    <lineage>
        <taxon>Eukaryota</taxon>
        <taxon>Fungi</taxon>
        <taxon>Dikarya</taxon>
        <taxon>Basidiomycota</taxon>
        <taxon>Ustilaginomycotina</taxon>
        <taxon>Malasseziomycetes</taxon>
        <taxon>Malasseziales</taxon>
        <taxon>Malasseziaceae</taxon>
        <taxon>Malassezia</taxon>
    </lineage>
</organism>
<dbReference type="GO" id="GO:0005524">
    <property type="term" value="F:ATP binding"/>
    <property type="evidence" value="ECO:0007669"/>
    <property type="project" value="UniProtKB-KW"/>
</dbReference>
<proteinExistence type="inferred from homology"/>
<dbReference type="SUPFAM" id="SSF117018">
    <property type="entry name" value="ATP-dependent DNA ligase DNA-binding domain"/>
    <property type="match status" value="1"/>
</dbReference>
<evidence type="ECO:0000256" key="1">
    <source>
        <dbReference type="ARBA" id="ARBA00004123"/>
    </source>
</evidence>
<feature type="region of interest" description="Disordered" evidence="11">
    <location>
        <begin position="69"/>
        <end position="141"/>
    </location>
</feature>
<dbReference type="EMBL" id="CP119934">
    <property type="protein sequence ID" value="WFD01563.1"/>
    <property type="molecule type" value="Genomic_DNA"/>
</dbReference>
<keyword evidence="4" id="KW-0235">DNA replication</keyword>
<accession>A0AAF0IRS2</accession>
<dbReference type="Pfam" id="PF04675">
    <property type="entry name" value="DNA_ligase_A_N"/>
    <property type="match status" value="1"/>
</dbReference>
<dbReference type="GO" id="GO:0071897">
    <property type="term" value="P:DNA biosynthetic process"/>
    <property type="evidence" value="ECO:0007669"/>
    <property type="project" value="InterPro"/>
</dbReference>
<dbReference type="FunFam" id="3.30.470.30:FF:000002">
    <property type="entry name" value="DNA ligase"/>
    <property type="match status" value="1"/>
</dbReference>
<dbReference type="SUPFAM" id="SSF56091">
    <property type="entry name" value="DNA ligase/mRNA capping enzyme, catalytic domain"/>
    <property type="match status" value="1"/>
</dbReference>
<dbReference type="NCBIfam" id="TIGR00574">
    <property type="entry name" value="dnl1"/>
    <property type="match status" value="1"/>
</dbReference>
<keyword evidence="5 9" id="KW-0547">Nucleotide-binding</keyword>
<dbReference type="CDD" id="cd07900">
    <property type="entry name" value="Adenylation_DNA_ligase_I_Euk"/>
    <property type="match status" value="1"/>
</dbReference>
<evidence type="ECO:0000256" key="6">
    <source>
        <dbReference type="ARBA" id="ARBA00022840"/>
    </source>
</evidence>
<feature type="domain" description="ATP-dependent DNA ligase family profile" evidence="12">
    <location>
        <begin position="516"/>
        <end position="663"/>
    </location>
</feature>
<dbReference type="Proteomes" id="UP001214603">
    <property type="component" value="Chromosome 1"/>
</dbReference>
<dbReference type="SUPFAM" id="SSF50249">
    <property type="entry name" value="Nucleic acid-binding proteins"/>
    <property type="match status" value="1"/>
</dbReference>
<evidence type="ECO:0000256" key="2">
    <source>
        <dbReference type="ARBA" id="ARBA00007572"/>
    </source>
</evidence>
<evidence type="ECO:0000256" key="4">
    <source>
        <dbReference type="ARBA" id="ARBA00022705"/>
    </source>
</evidence>
<dbReference type="PROSITE" id="PS00697">
    <property type="entry name" value="DNA_LIGASE_A1"/>
    <property type="match status" value="1"/>
</dbReference>
<dbReference type="AlphaFoldDB" id="A0AAF0IRS2"/>
<evidence type="ECO:0000259" key="12">
    <source>
        <dbReference type="PROSITE" id="PS50160"/>
    </source>
</evidence>
<dbReference type="InterPro" id="IPR016059">
    <property type="entry name" value="DNA_ligase_ATP-dep_CS"/>
</dbReference>
<dbReference type="InterPro" id="IPR012310">
    <property type="entry name" value="DNA_ligase_ATP-dep_cent"/>
</dbReference>
<dbReference type="InterPro" id="IPR012309">
    <property type="entry name" value="DNA_ligase_ATP-dep_C"/>
</dbReference>
<reference evidence="13" key="1">
    <citation type="submission" date="2023-03" db="EMBL/GenBank/DDBJ databases">
        <title>Mating type loci evolution in Malassezia.</title>
        <authorList>
            <person name="Coelho M.A."/>
        </authorList>
    </citation>
    <scope>NUCLEOTIDE SEQUENCE</scope>
    <source>
        <strain evidence="13">CBS 7876</strain>
    </source>
</reference>
<dbReference type="PROSITE" id="PS50160">
    <property type="entry name" value="DNA_LIGASE_A3"/>
    <property type="match status" value="1"/>
</dbReference>
<evidence type="ECO:0000256" key="9">
    <source>
        <dbReference type="RuleBase" id="RU000617"/>
    </source>
</evidence>
<dbReference type="InterPro" id="IPR000977">
    <property type="entry name" value="DNA_ligase_ATP-dep"/>
</dbReference>
<dbReference type="InterPro" id="IPR050191">
    <property type="entry name" value="ATP-dep_DNA_ligase"/>
</dbReference>
<keyword evidence="9" id="KW-0227">DNA damage</keyword>
<dbReference type="Gene3D" id="2.40.50.140">
    <property type="entry name" value="Nucleic acid-binding proteins"/>
    <property type="match status" value="1"/>
</dbReference>
<feature type="compositionally biased region" description="Pro residues" evidence="11">
    <location>
        <begin position="117"/>
        <end position="130"/>
    </location>
</feature>
<dbReference type="Gene3D" id="1.10.3260.10">
    <property type="entry name" value="DNA ligase, ATP-dependent, N-terminal domain"/>
    <property type="match status" value="1"/>
</dbReference>
<dbReference type="InterPro" id="IPR012308">
    <property type="entry name" value="DNA_ligase_ATP-dep_N"/>
</dbReference>
<dbReference type="GO" id="GO:0006273">
    <property type="term" value="P:lagging strand elongation"/>
    <property type="evidence" value="ECO:0007669"/>
    <property type="project" value="TreeGrafter"/>
</dbReference>
<dbReference type="GO" id="GO:0006281">
    <property type="term" value="P:DNA repair"/>
    <property type="evidence" value="ECO:0007669"/>
    <property type="project" value="UniProtKB-KW"/>
</dbReference>
<keyword evidence="6 9" id="KW-0067">ATP-binding</keyword>
<dbReference type="Gene3D" id="3.30.470.30">
    <property type="entry name" value="DNA ligase/mRNA capping enzyme"/>
    <property type="match status" value="1"/>
</dbReference>
<keyword evidence="3 9" id="KW-0436">Ligase</keyword>
<dbReference type="GO" id="GO:0005634">
    <property type="term" value="C:nucleus"/>
    <property type="evidence" value="ECO:0007669"/>
    <property type="project" value="UniProtKB-SubCell"/>
</dbReference>
<feature type="region of interest" description="Disordered" evidence="11">
    <location>
        <begin position="1"/>
        <end position="51"/>
    </location>
</feature>
<evidence type="ECO:0000256" key="5">
    <source>
        <dbReference type="ARBA" id="ARBA00022741"/>
    </source>
</evidence>
<dbReference type="InterPro" id="IPR012340">
    <property type="entry name" value="NA-bd_OB-fold"/>
</dbReference>
<comment type="catalytic activity">
    <reaction evidence="8 9">
        <text>ATP + (deoxyribonucleotide)n-3'-hydroxyl + 5'-phospho-(deoxyribonucleotide)m = (deoxyribonucleotide)n+m + AMP + diphosphate.</text>
        <dbReference type="EC" id="6.5.1.1"/>
    </reaction>
</comment>
<protein>
    <recommendedName>
        <fullName evidence="9">DNA ligase</fullName>
        <ecNumber evidence="9">6.5.1.1</ecNumber>
    </recommendedName>
</protein>
<comment type="subcellular location">
    <subcellularLocation>
        <location evidence="1">Nucleus</location>
    </subcellularLocation>
</comment>
<keyword evidence="14" id="KW-1185">Reference proteome</keyword>
<dbReference type="PANTHER" id="PTHR45674">
    <property type="entry name" value="DNA LIGASE 1/3 FAMILY MEMBER"/>
    <property type="match status" value="1"/>
</dbReference>
<keyword evidence="9" id="KW-0234">DNA repair</keyword>
<comment type="similarity">
    <text evidence="2 10">Belongs to the ATP-dependent DNA ligase family.</text>
</comment>
<dbReference type="InterPro" id="IPR036599">
    <property type="entry name" value="DNA_ligase_N_sf"/>
</dbReference>